<dbReference type="Pfam" id="PF12931">
    <property type="entry name" value="TPR_Sec16"/>
    <property type="match status" value="1"/>
</dbReference>
<dbReference type="InterPro" id="IPR024298">
    <property type="entry name" value="Sec16_Sec23-bd"/>
</dbReference>
<dbReference type="GO" id="GO:0090110">
    <property type="term" value="P:COPII-coated vesicle cargo loading"/>
    <property type="evidence" value="ECO:0007669"/>
    <property type="project" value="TreeGrafter"/>
</dbReference>
<dbReference type="OrthoDB" id="542917at2759"/>
<organism evidence="12 13">
    <name type="scientific">Nannochloropsis gaditana</name>
    <dbReference type="NCBI Taxonomy" id="72520"/>
    <lineage>
        <taxon>Eukaryota</taxon>
        <taxon>Sar</taxon>
        <taxon>Stramenopiles</taxon>
        <taxon>Ochrophyta</taxon>
        <taxon>Eustigmatophyceae</taxon>
        <taxon>Eustigmatales</taxon>
        <taxon>Monodopsidaceae</taxon>
        <taxon>Nannochloropsis</taxon>
    </lineage>
</organism>
<dbReference type="Proteomes" id="UP000019335">
    <property type="component" value="Chromosome 11"/>
</dbReference>
<evidence type="ECO:0000256" key="1">
    <source>
        <dbReference type="ARBA" id="ARBA00004240"/>
    </source>
</evidence>
<feature type="domain" description="WW" evidence="11">
    <location>
        <begin position="862"/>
        <end position="896"/>
    </location>
</feature>
<feature type="compositionally biased region" description="Pro residues" evidence="10">
    <location>
        <begin position="1037"/>
        <end position="1050"/>
    </location>
</feature>
<feature type="compositionally biased region" description="Low complexity" evidence="10">
    <location>
        <begin position="1025"/>
        <end position="1036"/>
    </location>
</feature>
<feature type="compositionally biased region" description="Polar residues" evidence="10">
    <location>
        <begin position="902"/>
        <end position="923"/>
    </location>
</feature>
<dbReference type="GO" id="GO:0015031">
    <property type="term" value="P:protein transport"/>
    <property type="evidence" value="ECO:0007669"/>
    <property type="project" value="UniProtKB-KW"/>
</dbReference>
<dbReference type="PANTHER" id="PTHR13923:SF11">
    <property type="entry name" value="SECRETORY 31, ISOFORM D"/>
    <property type="match status" value="1"/>
</dbReference>
<keyword evidence="5" id="KW-0677">Repeat</keyword>
<evidence type="ECO:0000256" key="7">
    <source>
        <dbReference type="ARBA" id="ARBA00022892"/>
    </source>
</evidence>
<proteinExistence type="inferred from homology"/>
<gene>
    <name evidence="12" type="ORF">Naga_100005g65</name>
</gene>
<evidence type="ECO:0000313" key="12">
    <source>
        <dbReference type="EMBL" id="EWM25452.1"/>
    </source>
</evidence>
<dbReference type="InterPro" id="IPR001680">
    <property type="entry name" value="WD40_rpt"/>
</dbReference>
<dbReference type="Gene3D" id="1.25.40.1030">
    <property type="match status" value="1"/>
</dbReference>
<feature type="region of interest" description="Disordered" evidence="10">
    <location>
        <begin position="884"/>
        <end position="956"/>
    </location>
</feature>
<dbReference type="SMART" id="SM00320">
    <property type="entry name" value="WD40"/>
    <property type="match status" value="5"/>
</dbReference>
<dbReference type="Gene3D" id="2.20.70.10">
    <property type="match status" value="1"/>
</dbReference>
<dbReference type="InterPro" id="IPR036322">
    <property type="entry name" value="WD40_repeat_dom_sf"/>
</dbReference>
<dbReference type="InterPro" id="IPR036020">
    <property type="entry name" value="WW_dom_sf"/>
</dbReference>
<dbReference type="GO" id="GO:0030127">
    <property type="term" value="C:COPII vesicle coat"/>
    <property type="evidence" value="ECO:0007669"/>
    <property type="project" value="TreeGrafter"/>
</dbReference>
<dbReference type="Pfam" id="PF00397">
    <property type="entry name" value="WW"/>
    <property type="match status" value="1"/>
</dbReference>
<dbReference type="GO" id="GO:0070971">
    <property type="term" value="C:endoplasmic reticulum exit site"/>
    <property type="evidence" value="ECO:0007669"/>
    <property type="project" value="TreeGrafter"/>
</dbReference>
<keyword evidence="3" id="KW-0813">Transport</keyword>
<name>W7THC6_9STRA</name>
<keyword evidence="7" id="KW-0931">ER-Golgi transport</keyword>
<dbReference type="SUPFAM" id="SSF51045">
    <property type="entry name" value="WW domain"/>
    <property type="match status" value="1"/>
</dbReference>
<feature type="compositionally biased region" description="Low complexity" evidence="10">
    <location>
        <begin position="924"/>
        <end position="951"/>
    </location>
</feature>
<keyword evidence="6" id="KW-0256">Endoplasmic reticulum</keyword>
<reference evidence="12 13" key="1">
    <citation type="journal article" date="2014" name="Mol. Plant">
        <title>Chromosome Scale Genome Assembly and Transcriptome Profiling of Nannochloropsis gaditana in Nitrogen Depletion.</title>
        <authorList>
            <person name="Corteggiani Carpinelli E."/>
            <person name="Telatin A."/>
            <person name="Vitulo N."/>
            <person name="Forcato C."/>
            <person name="D'Angelo M."/>
            <person name="Schiavon R."/>
            <person name="Vezzi A."/>
            <person name="Giacometti G.M."/>
            <person name="Morosinotto T."/>
            <person name="Valle G."/>
        </authorList>
    </citation>
    <scope>NUCLEOTIDE SEQUENCE [LARGE SCALE GENOMIC DNA]</scope>
    <source>
        <strain evidence="12 13">B-31</strain>
    </source>
</reference>
<keyword evidence="4 9" id="KW-0853">WD repeat</keyword>
<feature type="repeat" description="WD" evidence="9">
    <location>
        <begin position="173"/>
        <end position="215"/>
    </location>
</feature>
<dbReference type="Pfam" id="PF00400">
    <property type="entry name" value="WD40"/>
    <property type="match status" value="2"/>
</dbReference>
<feature type="region of interest" description="Disordered" evidence="10">
    <location>
        <begin position="986"/>
        <end position="1050"/>
    </location>
</feature>
<comment type="caution">
    <text evidence="12">The sequence shown here is derived from an EMBL/GenBank/DDBJ whole genome shotgun (WGS) entry which is preliminary data.</text>
</comment>
<dbReference type="InterPro" id="IPR001202">
    <property type="entry name" value="WW_dom"/>
</dbReference>
<dbReference type="EMBL" id="AZIL01000936">
    <property type="protein sequence ID" value="EWM25452.1"/>
    <property type="molecule type" value="Genomic_DNA"/>
</dbReference>
<dbReference type="GO" id="GO:0007029">
    <property type="term" value="P:endoplasmic reticulum organization"/>
    <property type="evidence" value="ECO:0007669"/>
    <property type="project" value="TreeGrafter"/>
</dbReference>
<comment type="subcellular location">
    <subcellularLocation>
        <location evidence="1">Endoplasmic reticulum</location>
    </subcellularLocation>
</comment>
<evidence type="ECO:0000256" key="4">
    <source>
        <dbReference type="ARBA" id="ARBA00022574"/>
    </source>
</evidence>
<dbReference type="Gene3D" id="1.20.940.10">
    <property type="entry name" value="Functional domain of the splicing factor Prp18"/>
    <property type="match status" value="1"/>
</dbReference>
<feature type="repeat" description="WD" evidence="9">
    <location>
        <begin position="265"/>
        <end position="307"/>
    </location>
</feature>
<evidence type="ECO:0000256" key="8">
    <source>
        <dbReference type="ARBA" id="ARBA00022927"/>
    </source>
</evidence>
<dbReference type="AlphaFoldDB" id="W7THC6"/>
<evidence type="ECO:0000256" key="10">
    <source>
        <dbReference type="SAM" id="MobiDB-lite"/>
    </source>
</evidence>
<protein>
    <submittedName>
        <fullName evidence="12">Protein transporter</fullName>
    </submittedName>
</protein>
<accession>W7THC6</accession>
<keyword evidence="8" id="KW-0653">Protein transport</keyword>
<feature type="region of interest" description="Disordered" evidence="10">
    <location>
        <begin position="487"/>
        <end position="511"/>
    </location>
</feature>
<evidence type="ECO:0000256" key="3">
    <source>
        <dbReference type="ARBA" id="ARBA00022448"/>
    </source>
</evidence>
<evidence type="ECO:0000256" key="6">
    <source>
        <dbReference type="ARBA" id="ARBA00022824"/>
    </source>
</evidence>
<dbReference type="PROSITE" id="PS01159">
    <property type="entry name" value="WW_DOMAIN_1"/>
    <property type="match status" value="1"/>
</dbReference>
<comment type="similarity">
    <text evidence="2">Belongs to the WD repeat SEC31 family.</text>
</comment>
<evidence type="ECO:0000313" key="13">
    <source>
        <dbReference type="Proteomes" id="UP000019335"/>
    </source>
</evidence>
<dbReference type="SUPFAM" id="SSF50978">
    <property type="entry name" value="WD40 repeat-like"/>
    <property type="match status" value="1"/>
</dbReference>
<dbReference type="CDD" id="cd00201">
    <property type="entry name" value="WW"/>
    <property type="match status" value="1"/>
</dbReference>
<dbReference type="InterPro" id="IPR015943">
    <property type="entry name" value="WD40/YVTN_repeat-like_dom_sf"/>
</dbReference>
<dbReference type="InterPro" id="IPR019775">
    <property type="entry name" value="WD40_repeat_CS"/>
</dbReference>
<dbReference type="InterPro" id="IPR040251">
    <property type="entry name" value="SEC31-like"/>
</dbReference>
<dbReference type="PROSITE" id="PS50294">
    <property type="entry name" value="WD_REPEATS_REGION"/>
    <property type="match status" value="2"/>
</dbReference>
<dbReference type="GO" id="GO:0005198">
    <property type="term" value="F:structural molecule activity"/>
    <property type="evidence" value="ECO:0007669"/>
    <property type="project" value="TreeGrafter"/>
</dbReference>
<dbReference type="SMART" id="SM00456">
    <property type="entry name" value="WW"/>
    <property type="match status" value="1"/>
</dbReference>
<evidence type="ECO:0000256" key="2">
    <source>
        <dbReference type="ARBA" id="ARBA00009358"/>
    </source>
</evidence>
<feature type="compositionally biased region" description="Low complexity" evidence="10">
    <location>
        <begin position="987"/>
        <end position="1003"/>
    </location>
</feature>
<evidence type="ECO:0000256" key="9">
    <source>
        <dbReference type="PROSITE-ProRule" id="PRU00221"/>
    </source>
</evidence>
<dbReference type="Gene3D" id="2.130.10.10">
    <property type="entry name" value="YVTN repeat-like/Quinoprotein amine dehydrogenase"/>
    <property type="match status" value="1"/>
</dbReference>
<dbReference type="PANTHER" id="PTHR13923">
    <property type="entry name" value="SEC31-RELATED PROTEIN"/>
    <property type="match status" value="1"/>
</dbReference>
<dbReference type="PROSITE" id="PS50082">
    <property type="entry name" value="WD_REPEATS_2"/>
    <property type="match status" value="2"/>
</dbReference>
<keyword evidence="13" id="KW-1185">Reference proteome</keyword>
<evidence type="ECO:0000256" key="5">
    <source>
        <dbReference type="ARBA" id="ARBA00022737"/>
    </source>
</evidence>
<dbReference type="PROSITE" id="PS50020">
    <property type="entry name" value="WW_DOMAIN_2"/>
    <property type="match status" value="1"/>
</dbReference>
<dbReference type="PROSITE" id="PS00678">
    <property type="entry name" value="WD_REPEATS_1"/>
    <property type="match status" value="2"/>
</dbReference>
<evidence type="ECO:0000259" key="11">
    <source>
        <dbReference type="PROSITE" id="PS50020"/>
    </source>
</evidence>
<sequence length="1158" mass="123742">MSLLKQVEDKNANLAWSPVPDQGNLVALGTRDGGGGGFDDYGGELEIHKLDFAVGETRTTVMGSVRTNGRFTALAWSALHNKGSDFNLGVVAGGLADGTVAIWDPAKLVAKHPQPRIAAVQRHAGPVNGLHFNPSHTSSHLLASGGADSEVFVYALDRPDSPNVFIPAPAPNTSKHTAEVSKVAWNPQVPHILASCSGNGSTIVWDLRQKKPYCELRDPARGPVADIAWNPDEGLHMVTASGDDNNPVIRLWDLRSSTTHPMATLKGHDQGLLSVSWCPFDSSFLLSTSRDNRTLLWDLHNATPIYELPHMIPEATAGYGGYGASQQRRYNATWSPLLPAVVGTSSFNRTVEFYSLTGVHSSSGRAPKWLRRPVAATFGWGGGLVQVDNHGAGMAPGKKFLVHLRGVVENEELVAASKDFKEVIFNRNYGAFCAAKATAAKSGEERQVWAVLQTIVDKASKSQLNKTLGYDEASVLAAAAAVTAASKRQAANPAPNRSHSRASSGASGGLGAAEGWGDVEDEIDEFNAAPPGVEAATKGMAALRAGRGPSDIAPYREAEAHVKRALLAGGLEAAVHVCLAHDMVAEALLLASAPDADPRIWAHTKDTFVNRQARHKPLLRIIDAILKTDMSSLVEQSDLSQWQETLALLNTYTSDETFAALTEVLGTRLETERGDRASATLCYLCSLNVGKAVRYWVDILRDSKERLGRPDTLALHQFVEKVTVIMSATEQQGQVVALPEDVAVLFSEYAEILASQGELDMAYTFVKDIQDPATALLKDRLYRASASLQASEPEPARPFDIKFIGMTPASPTRTAIAATVPVVQAQPESVAQEPYEKHGGSKPVLENMGTVSGAGTAAASPDSLPPNWVAVTDPSTGRVYYANESTRETRWEKPVQAAPTHVPTSLPASVSTAQVSYRTTLQNQSPQQPQRYHSQQQSTQQTLPHQPSQHPATLTGAKPLDYYADSFTSSHGNAALMQKYGNVGAMQQQQQQQQQSQTISSQQPLSAGMGPCGGQPSVFQPNKLPQAAAPASVTAPVKPPPPAAPAKPAEPPAEALPILANLTNMVAVLAASPALSAGDKRQLNDVSKGIASLSNKLGMGEVGSDVLARVGQLVDCIASRDFNSATAIQSEFTLSIWDTQKEWIKPLKILIMLSKKGY</sequence>